<keyword evidence="1" id="KW-0233">DNA recombination</keyword>
<accession>A0A1M6S251</accession>
<dbReference type="InterPro" id="IPR013762">
    <property type="entry name" value="Integrase-like_cat_sf"/>
</dbReference>
<protein>
    <submittedName>
        <fullName evidence="4">Phage integrase family protein</fullName>
    </submittedName>
</protein>
<dbReference type="SUPFAM" id="SSF56349">
    <property type="entry name" value="DNA breaking-rejoining enzymes"/>
    <property type="match status" value="1"/>
</dbReference>
<feature type="region of interest" description="Disordered" evidence="2">
    <location>
        <begin position="179"/>
        <end position="395"/>
    </location>
</feature>
<dbReference type="InterPro" id="IPR011010">
    <property type="entry name" value="DNA_brk_join_enz"/>
</dbReference>
<dbReference type="InterPro" id="IPR002104">
    <property type="entry name" value="Integrase_catalytic"/>
</dbReference>
<evidence type="ECO:0000259" key="3">
    <source>
        <dbReference type="PROSITE" id="PS51898"/>
    </source>
</evidence>
<dbReference type="GO" id="GO:0006310">
    <property type="term" value="P:DNA recombination"/>
    <property type="evidence" value="ECO:0007669"/>
    <property type="project" value="UniProtKB-KW"/>
</dbReference>
<evidence type="ECO:0000256" key="2">
    <source>
        <dbReference type="SAM" id="MobiDB-lite"/>
    </source>
</evidence>
<dbReference type="EMBL" id="FRAP01000005">
    <property type="protein sequence ID" value="SHK38731.1"/>
    <property type="molecule type" value="Genomic_DNA"/>
</dbReference>
<dbReference type="AlphaFoldDB" id="A0A1M6S251"/>
<proteinExistence type="predicted"/>
<feature type="compositionally biased region" description="Polar residues" evidence="2">
    <location>
        <begin position="222"/>
        <end position="233"/>
    </location>
</feature>
<dbReference type="Proteomes" id="UP000184363">
    <property type="component" value="Unassembled WGS sequence"/>
</dbReference>
<dbReference type="Pfam" id="PF00589">
    <property type="entry name" value="Phage_integrase"/>
    <property type="match status" value="1"/>
</dbReference>
<dbReference type="GO" id="GO:0003677">
    <property type="term" value="F:DNA binding"/>
    <property type="evidence" value="ECO:0007669"/>
    <property type="project" value="InterPro"/>
</dbReference>
<reference evidence="4 5" key="1">
    <citation type="submission" date="2016-11" db="EMBL/GenBank/DDBJ databases">
        <authorList>
            <person name="Jaros S."/>
            <person name="Januszkiewicz K."/>
            <person name="Wedrychowicz H."/>
        </authorList>
    </citation>
    <scope>NUCLEOTIDE SEQUENCE [LARGE SCALE GENOMIC DNA]</scope>
    <source>
        <strain evidence="4 5">DSM 43832</strain>
    </source>
</reference>
<dbReference type="GO" id="GO:0015074">
    <property type="term" value="P:DNA integration"/>
    <property type="evidence" value="ECO:0007669"/>
    <property type="project" value="InterPro"/>
</dbReference>
<sequence length="395" mass="43525">MRWSAVQLEAGRETIWLRHGIRKDGRGGWEEAALKTHQQRRIALDSETAAALLEHRERCERRAAALGTVLRPDAFVFSDAADGSTFPVPDTVSQRFERMVRRLGLRTTLHKLRHYSATELILAGVDVRTVAGRLGHAGGGTTTLKTYTAWVSEADQRAAAGWSTRLPQRQQLVQSHSWARINPQHTRSGNDHPSPRVPRKKRCPRAIYGPGSLRGGERSSGYPLTSATSSKPPQRSCAPHARTSPSGPLAPNPRPTRQKPSSSAQLLSGCVSASLSWRSKSQTCSSSTTRELRSATRLPSRETRLNVHAMQLPYAGSISTTRPSRSPRRNGSPSTGHHNSSRTSTARSPSATSRTGETEYPTNSQPPIAVRYLRQRRQTEPVAMARQRSILTVQH</sequence>
<dbReference type="Gene3D" id="1.10.443.10">
    <property type="entry name" value="Intergrase catalytic core"/>
    <property type="match status" value="1"/>
</dbReference>
<organism evidence="4 5">
    <name type="scientific">Pseudonocardia thermophila</name>
    <dbReference type="NCBI Taxonomy" id="1848"/>
    <lineage>
        <taxon>Bacteria</taxon>
        <taxon>Bacillati</taxon>
        <taxon>Actinomycetota</taxon>
        <taxon>Actinomycetes</taxon>
        <taxon>Pseudonocardiales</taxon>
        <taxon>Pseudonocardiaceae</taxon>
        <taxon>Pseudonocardia</taxon>
    </lineage>
</organism>
<dbReference type="STRING" id="1848.SAMN05443637_105277"/>
<dbReference type="PROSITE" id="PS51898">
    <property type="entry name" value="TYR_RECOMBINASE"/>
    <property type="match status" value="1"/>
</dbReference>
<evidence type="ECO:0000256" key="1">
    <source>
        <dbReference type="ARBA" id="ARBA00023172"/>
    </source>
</evidence>
<evidence type="ECO:0000313" key="4">
    <source>
        <dbReference type="EMBL" id="SHK38731.1"/>
    </source>
</evidence>
<evidence type="ECO:0000313" key="5">
    <source>
        <dbReference type="Proteomes" id="UP000184363"/>
    </source>
</evidence>
<feature type="compositionally biased region" description="Polar residues" evidence="2">
    <location>
        <begin position="258"/>
        <end position="289"/>
    </location>
</feature>
<gene>
    <name evidence="4" type="ORF">SAMN05443637_105277</name>
</gene>
<feature type="compositionally biased region" description="Basic and acidic residues" evidence="2">
    <location>
        <begin position="290"/>
        <end position="305"/>
    </location>
</feature>
<feature type="domain" description="Tyr recombinase" evidence="3">
    <location>
        <begin position="1"/>
        <end position="161"/>
    </location>
</feature>
<feature type="compositionally biased region" description="Low complexity" evidence="2">
    <location>
        <begin position="316"/>
        <end position="355"/>
    </location>
</feature>
<keyword evidence="5" id="KW-1185">Reference proteome</keyword>
<name>A0A1M6S251_PSETH</name>